<organism evidence="11 12">
    <name type="scientific">Aminithiophilus ramosus</name>
    <dbReference type="NCBI Taxonomy" id="3029084"/>
    <lineage>
        <taxon>Bacteria</taxon>
        <taxon>Thermotogati</taxon>
        <taxon>Synergistota</taxon>
        <taxon>Synergistia</taxon>
        <taxon>Synergistales</taxon>
        <taxon>Aminithiophilaceae</taxon>
        <taxon>Aminithiophilus</taxon>
    </lineage>
</organism>
<dbReference type="KEGG" id="aram:KAR29_13290"/>
<keyword evidence="4 10" id="KW-0288">FMN</keyword>
<evidence type="ECO:0000256" key="5">
    <source>
        <dbReference type="ARBA" id="ARBA00022692"/>
    </source>
</evidence>
<dbReference type="GO" id="GO:0055085">
    <property type="term" value="P:transmembrane transport"/>
    <property type="evidence" value="ECO:0007669"/>
    <property type="project" value="InterPro"/>
</dbReference>
<comment type="subcellular location">
    <subcellularLocation>
        <location evidence="10">Cell membrane</location>
        <topology evidence="10">Multi-pass membrane protein</topology>
    </subcellularLocation>
</comment>
<feature type="transmembrane region" description="Helical" evidence="10">
    <location>
        <begin position="21"/>
        <end position="40"/>
    </location>
</feature>
<evidence type="ECO:0000256" key="1">
    <source>
        <dbReference type="ARBA" id="ARBA00022448"/>
    </source>
</evidence>
<keyword evidence="8 10" id="KW-1133">Transmembrane helix</keyword>
<keyword evidence="5 10" id="KW-0812">Transmembrane</keyword>
<proteinExistence type="inferred from homology"/>
<evidence type="ECO:0000313" key="11">
    <source>
        <dbReference type="EMBL" id="QTX32257.1"/>
    </source>
</evidence>
<dbReference type="InterPro" id="IPR011303">
    <property type="entry name" value="RnfD_bac"/>
</dbReference>
<keyword evidence="2 10" id="KW-0597">Phosphoprotein</keyword>
<evidence type="ECO:0000256" key="9">
    <source>
        <dbReference type="ARBA" id="ARBA00023136"/>
    </source>
</evidence>
<feature type="transmembrane region" description="Helical" evidence="10">
    <location>
        <begin position="125"/>
        <end position="144"/>
    </location>
</feature>
<evidence type="ECO:0000256" key="2">
    <source>
        <dbReference type="ARBA" id="ARBA00022553"/>
    </source>
</evidence>
<keyword evidence="6 10" id="KW-1278">Translocase</keyword>
<dbReference type="HAMAP" id="MF_00462">
    <property type="entry name" value="RsxD_RnfD"/>
    <property type="match status" value="1"/>
</dbReference>
<protein>
    <recommendedName>
        <fullName evidence="10">Ion-translocating oxidoreductase complex subunit D</fullName>
        <ecNumber evidence="10">7.-.-.-</ecNumber>
    </recommendedName>
    <alternativeName>
        <fullName evidence="10">Rnf electron transport complex subunit D</fullName>
    </alternativeName>
</protein>
<dbReference type="PANTHER" id="PTHR30578">
    <property type="entry name" value="ELECTRON TRANSPORT COMPLEX PROTEIN RNFD"/>
    <property type="match status" value="1"/>
</dbReference>
<evidence type="ECO:0000313" key="12">
    <source>
        <dbReference type="Proteomes" id="UP000671879"/>
    </source>
</evidence>
<dbReference type="InterPro" id="IPR004338">
    <property type="entry name" value="NqrB/RnfD"/>
</dbReference>
<gene>
    <name evidence="10" type="primary">rnfD</name>
    <name evidence="11" type="ORF">KAR29_13290</name>
</gene>
<accession>A0A9Q7AME9</accession>
<comment type="similarity">
    <text evidence="10">Belongs to the NqrB/RnfD family.</text>
</comment>
<dbReference type="Proteomes" id="UP000671879">
    <property type="component" value="Chromosome"/>
</dbReference>
<keyword evidence="1 10" id="KW-0813">Transport</keyword>
<keyword evidence="10" id="KW-1003">Cell membrane</keyword>
<keyword evidence="12" id="KW-1185">Reference proteome</keyword>
<feature type="transmembrane region" description="Helical" evidence="10">
    <location>
        <begin position="93"/>
        <end position="113"/>
    </location>
</feature>
<dbReference type="GO" id="GO:0022900">
    <property type="term" value="P:electron transport chain"/>
    <property type="evidence" value="ECO:0007669"/>
    <property type="project" value="UniProtKB-UniRule"/>
</dbReference>
<comment type="subunit">
    <text evidence="10">The complex is composed of six subunits: RnfA, RnfB, RnfC, RnfD, RnfE and RnfG.</text>
</comment>
<dbReference type="PANTHER" id="PTHR30578:SF0">
    <property type="entry name" value="ION-TRANSLOCATING OXIDOREDUCTASE COMPLEX SUBUNIT D"/>
    <property type="match status" value="1"/>
</dbReference>
<evidence type="ECO:0000256" key="4">
    <source>
        <dbReference type="ARBA" id="ARBA00022643"/>
    </source>
</evidence>
<evidence type="ECO:0000256" key="7">
    <source>
        <dbReference type="ARBA" id="ARBA00022982"/>
    </source>
</evidence>
<dbReference type="EC" id="7.-.-.-" evidence="10"/>
<sequence>MSEKLVVSASPHVHANSSVRTVMGDVLIALVPALAAAVYFFGPRALILTAVTAASAVASEYLWQRLLGRTVTIGDGSAALTGVLLAFNVPPTFPLWMAAIGGAFAVVIVKQFFGGLGKNVVNPALAARAFLLASWPGAMTTWTVDGLSSATALGILKEGGQALPSMMDLFVGHVGGCLGETSTLALLVGAAWLLWRRVITPEIPVVYIATTALFTWILGRDGFFTGNALYEILSGGLFLGAIFMATDYVTSPMTVKGRAVFAFGCGLLTALIRLYGSYPEGVSFAILLMNLVTPLIDRGFGPRRFGEVTSRG</sequence>
<evidence type="ECO:0000256" key="3">
    <source>
        <dbReference type="ARBA" id="ARBA00022630"/>
    </source>
</evidence>
<feature type="transmembrane region" description="Helical" evidence="10">
    <location>
        <begin position="202"/>
        <end position="218"/>
    </location>
</feature>
<comment type="cofactor">
    <cofactor evidence="10">
        <name>FMN</name>
        <dbReference type="ChEBI" id="CHEBI:58210"/>
    </cofactor>
</comment>
<evidence type="ECO:0000256" key="6">
    <source>
        <dbReference type="ARBA" id="ARBA00022967"/>
    </source>
</evidence>
<keyword evidence="3 10" id="KW-0285">Flavoprotein</keyword>
<dbReference type="NCBIfam" id="TIGR01946">
    <property type="entry name" value="rnfD"/>
    <property type="match status" value="1"/>
</dbReference>
<keyword evidence="7 10" id="KW-0249">Electron transport</keyword>
<name>A0A9Q7AME9_9BACT</name>
<feature type="transmembrane region" description="Helical" evidence="10">
    <location>
        <begin position="224"/>
        <end position="245"/>
    </location>
</feature>
<feature type="modified residue" description="FMN phosphoryl threonine" evidence="10">
    <location>
        <position position="151"/>
    </location>
</feature>
<dbReference type="Pfam" id="PF03116">
    <property type="entry name" value="NQR2_RnfD_RnfE"/>
    <property type="match status" value="1"/>
</dbReference>
<reference evidence="12" key="1">
    <citation type="submission" date="2021-04" db="EMBL/GenBank/DDBJ databases">
        <title>A novel Synergistetes isolate from a pyrite-forming mixed culture.</title>
        <authorList>
            <person name="Bunk B."/>
            <person name="Sproer C."/>
            <person name="Spring S."/>
            <person name="Pester M."/>
        </authorList>
    </citation>
    <scope>NUCLEOTIDE SEQUENCE [LARGE SCALE GENOMIC DNA]</scope>
    <source>
        <strain evidence="12">J.5.4.2-T.3.5.2</strain>
    </source>
</reference>
<feature type="transmembrane region" description="Helical" evidence="10">
    <location>
        <begin position="257"/>
        <end position="276"/>
    </location>
</feature>
<keyword evidence="9 10" id="KW-0472">Membrane</keyword>
<dbReference type="RefSeq" id="WP_274373479.1">
    <property type="nucleotide sequence ID" value="NZ_CP072943.1"/>
</dbReference>
<dbReference type="AlphaFoldDB" id="A0A9Q7AME9"/>
<evidence type="ECO:0000256" key="10">
    <source>
        <dbReference type="HAMAP-Rule" id="MF_00462"/>
    </source>
</evidence>
<evidence type="ECO:0000256" key="8">
    <source>
        <dbReference type="ARBA" id="ARBA00022989"/>
    </source>
</evidence>
<dbReference type="GO" id="GO:0005886">
    <property type="term" value="C:plasma membrane"/>
    <property type="evidence" value="ECO:0007669"/>
    <property type="project" value="UniProtKB-SubCell"/>
</dbReference>
<dbReference type="EMBL" id="CP072943">
    <property type="protein sequence ID" value="QTX32257.1"/>
    <property type="molecule type" value="Genomic_DNA"/>
</dbReference>
<comment type="function">
    <text evidence="10">Part of a membrane-bound complex that couples electron transfer with translocation of ions across the membrane.</text>
</comment>
<feature type="transmembrane region" description="Helical" evidence="10">
    <location>
        <begin position="170"/>
        <end position="195"/>
    </location>
</feature>